<dbReference type="EMBL" id="JAUESC010000386">
    <property type="protein sequence ID" value="KAK0577487.1"/>
    <property type="molecule type" value="Genomic_DNA"/>
</dbReference>
<protein>
    <submittedName>
        <fullName evidence="1">Uncharacterized protein</fullName>
    </submittedName>
</protein>
<gene>
    <name evidence="1" type="ORF">LWI29_033767</name>
</gene>
<reference evidence="1" key="2">
    <citation type="submission" date="2023-06" db="EMBL/GenBank/DDBJ databases">
        <authorList>
            <person name="Swenson N.G."/>
            <person name="Wegrzyn J.L."/>
            <person name="Mcevoy S.L."/>
        </authorList>
    </citation>
    <scope>NUCLEOTIDE SEQUENCE</scope>
    <source>
        <strain evidence="1">NS2018</strain>
        <tissue evidence="1">Leaf</tissue>
    </source>
</reference>
<sequence length="111" mass="12723">MFAEVELRPTNEELGQWYYEGIDEGGCLYFDHDLAETFDSPSPSSYPTPVRSTHVPSLLDMEVVRPSEMVATDTEIQEEVLVRQTCVRVRLMVREDARGCTNEHTERQSLV</sequence>
<name>A0AA39RS68_ACESA</name>
<reference evidence="1" key="1">
    <citation type="journal article" date="2022" name="Plant J.">
        <title>Strategies of tolerance reflected in two North American maple genomes.</title>
        <authorList>
            <person name="McEvoy S.L."/>
            <person name="Sezen U.U."/>
            <person name="Trouern-Trend A."/>
            <person name="McMahon S.M."/>
            <person name="Schaberg P.G."/>
            <person name="Yang J."/>
            <person name="Wegrzyn J.L."/>
            <person name="Swenson N.G."/>
        </authorList>
    </citation>
    <scope>NUCLEOTIDE SEQUENCE</scope>
    <source>
        <strain evidence="1">NS2018</strain>
    </source>
</reference>
<evidence type="ECO:0000313" key="2">
    <source>
        <dbReference type="Proteomes" id="UP001168877"/>
    </source>
</evidence>
<dbReference type="AlphaFoldDB" id="A0AA39RS68"/>
<comment type="caution">
    <text evidence="1">The sequence shown here is derived from an EMBL/GenBank/DDBJ whole genome shotgun (WGS) entry which is preliminary data.</text>
</comment>
<organism evidence="1 2">
    <name type="scientific">Acer saccharum</name>
    <name type="common">Sugar maple</name>
    <dbReference type="NCBI Taxonomy" id="4024"/>
    <lineage>
        <taxon>Eukaryota</taxon>
        <taxon>Viridiplantae</taxon>
        <taxon>Streptophyta</taxon>
        <taxon>Embryophyta</taxon>
        <taxon>Tracheophyta</taxon>
        <taxon>Spermatophyta</taxon>
        <taxon>Magnoliopsida</taxon>
        <taxon>eudicotyledons</taxon>
        <taxon>Gunneridae</taxon>
        <taxon>Pentapetalae</taxon>
        <taxon>rosids</taxon>
        <taxon>malvids</taxon>
        <taxon>Sapindales</taxon>
        <taxon>Sapindaceae</taxon>
        <taxon>Hippocastanoideae</taxon>
        <taxon>Acereae</taxon>
        <taxon>Acer</taxon>
    </lineage>
</organism>
<proteinExistence type="predicted"/>
<accession>A0AA39RS68</accession>
<evidence type="ECO:0000313" key="1">
    <source>
        <dbReference type="EMBL" id="KAK0577487.1"/>
    </source>
</evidence>
<keyword evidence="2" id="KW-1185">Reference proteome</keyword>
<dbReference type="Proteomes" id="UP001168877">
    <property type="component" value="Unassembled WGS sequence"/>
</dbReference>